<proteinExistence type="predicted"/>
<evidence type="ECO:0000313" key="2">
    <source>
        <dbReference type="Proteomes" id="UP000625711"/>
    </source>
</evidence>
<dbReference type="AlphaFoldDB" id="A0A834HLE8"/>
<reference evidence="1" key="1">
    <citation type="submission" date="2020-08" db="EMBL/GenBank/DDBJ databases">
        <title>Genome sequencing and assembly of the red palm weevil Rhynchophorus ferrugineus.</title>
        <authorList>
            <person name="Dias G.B."/>
            <person name="Bergman C.M."/>
            <person name="Manee M."/>
        </authorList>
    </citation>
    <scope>NUCLEOTIDE SEQUENCE</scope>
    <source>
        <strain evidence="1">AA-2017</strain>
        <tissue evidence="1">Whole larva</tissue>
    </source>
</reference>
<evidence type="ECO:0000313" key="1">
    <source>
        <dbReference type="EMBL" id="KAF7263509.1"/>
    </source>
</evidence>
<dbReference type="Proteomes" id="UP000625711">
    <property type="component" value="Unassembled WGS sequence"/>
</dbReference>
<keyword evidence="2" id="KW-1185">Reference proteome</keyword>
<dbReference type="EMBL" id="JAACXV010021141">
    <property type="protein sequence ID" value="KAF7263509.1"/>
    <property type="molecule type" value="Genomic_DNA"/>
</dbReference>
<accession>A0A834HLE8</accession>
<protein>
    <submittedName>
        <fullName evidence="1">Uncharacterized protein</fullName>
    </submittedName>
</protein>
<organism evidence="1 2">
    <name type="scientific">Rhynchophorus ferrugineus</name>
    <name type="common">Red palm weevil</name>
    <name type="synonym">Curculio ferrugineus</name>
    <dbReference type="NCBI Taxonomy" id="354439"/>
    <lineage>
        <taxon>Eukaryota</taxon>
        <taxon>Metazoa</taxon>
        <taxon>Ecdysozoa</taxon>
        <taxon>Arthropoda</taxon>
        <taxon>Hexapoda</taxon>
        <taxon>Insecta</taxon>
        <taxon>Pterygota</taxon>
        <taxon>Neoptera</taxon>
        <taxon>Endopterygota</taxon>
        <taxon>Coleoptera</taxon>
        <taxon>Polyphaga</taxon>
        <taxon>Cucujiformia</taxon>
        <taxon>Curculionidae</taxon>
        <taxon>Dryophthorinae</taxon>
        <taxon>Rhynchophorus</taxon>
    </lineage>
</organism>
<sequence length="66" mass="7611">MVWSMQATGTSRYSHNYGQEMGLSVAFLFAIYFSQRQWTLEDCCSPGRPARFRRLPIVVKTEICST</sequence>
<name>A0A834HLE8_RHYFE</name>
<gene>
    <name evidence="1" type="ORF">GWI33_002175</name>
</gene>
<comment type="caution">
    <text evidence="1">The sequence shown here is derived from an EMBL/GenBank/DDBJ whole genome shotgun (WGS) entry which is preliminary data.</text>
</comment>
<feature type="non-terminal residue" evidence="1">
    <location>
        <position position="66"/>
    </location>
</feature>